<dbReference type="Proteomes" id="UP000829398">
    <property type="component" value="Chromosome 8"/>
</dbReference>
<evidence type="ECO:0000313" key="2">
    <source>
        <dbReference type="Proteomes" id="UP000829398"/>
    </source>
</evidence>
<organism evidence="1 2">
    <name type="scientific">Citrus sinensis</name>
    <name type="common">Sweet orange</name>
    <name type="synonym">Citrus aurantium var. sinensis</name>
    <dbReference type="NCBI Taxonomy" id="2711"/>
    <lineage>
        <taxon>Eukaryota</taxon>
        <taxon>Viridiplantae</taxon>
        <taxon>Streptophyta</taxon>
        <taxon>Embryophyta</taxon>
        <taxon>Tracheophyta</taxon>
        <taxon>Spermatophyta</taxon>
        <taxon>Magnoliopsida</taxon>
        <taxon>eudicotyledons</taxon>
        <taxon>Gunneridae</taxon>
        <taxon>Pentapetalae</taxon>
        <taxon>rosids</taxon>
        <taxon>malvids</taxon>
        <taxon>Sapindales</taxon>
        <taxon>Rutaceae</taxon>
        <taxon>Aurantioideae</taxon>
        <taxon>Citrus</taxon>
    </lineage>
</organism>
<sequence>MRSCCGFMIQMFETDGSRVHENIQFIESNEVSDMSPTTTEAQSESKRKRSSRTSSKPPQPRKVMAPRSKMWHDVTRLPEDYNRFLSQETTGAGNEEIGQVVVRGFNQEAIRRATAKMIILDELPFSHVENSGFKHFCSVACPRRIISFNTISDHKGKTIGKQLEKCLLDWGIKVFTVTVDNTSANKVAISYLTNKLKTWRDGALVLNGDFLHVHYCAHIMNLIVSEGLKKLDDSIINIRNAMKVTSSTCYNEICKVEKDLNTMADSLDPHISMIESSMKEKFEEYWEGPSKINKLLIVASVLDPRGKMNFATLYFETLYGKDSTKCDEMKNVVKDVLNKLFEAYSAQHLCCVYFLDWSGNPEKWESLD</sequence>
<dbReference type="EMBL" id="CM039177">
    <property type="protein sequence ID" value="KAH9696548.1"/>
    <property type="molecule type" value="Genomic_DNA"/>
</dbReference>
<keyword evidence="2" id="KW-1185">Reference proteome</keyword>
<evidence type="ECO:0000313" key="1">
    <source>
        <dbReference type="EMBL" id="KAH9696548.1"/>
    </source>
</evidence>
<protein>
    <submittedName>
        <fullName evidence="1">BED-type domain-containing protein</fullName>
    </submittedName>
</protein>
<comment type="caution">
    <text evidence="1">The sequence shown here is derived from an EMBL/GenBank/DDBJ whole genome shotgun (WGS) entry which is preliminary data.</text>
</comment>
<name>A0ACB8IHP5_CITSI</name>
<accession>A0ACB8IHP5</accession>
<proteinExistence type="predicted"/>
<reference evidence="2" key="1">
    <citation type="journal article" date="2023" name="Hortic. Res.">
        <title>A chromosome-level phased genome enabling allele-level studies in sweet orange: a case study on citrus Huanglongbing tolerance.</title>
        <authorList>
            <person name="Wu B."/>
            <person name="Yu Q."/>
            <person name="Deng Z."/>
            <person name="Duan Y."/>
            <person name="Luo F."/>
            <person name="Gmitter F. Jr."/>
        </authorList>
    </citation>
    <scope>NUCLEOTIDE SEQUENCE [LARGE SCALE GENOMIC DNA]</scope>
    <source>
        <strain evidence="2">cv. Valencia</strain>
    </source>
</reference>
<gene>
    <name evidence="1" type="ORF">KPL71_023212</name>
</gene>